<protein>
    <submittedName>
        <fullName evidence="1">Uncharacterized protein</fullName>
    </submittedName>
</protein>
<dbReference type="AlphaFoldDB" id="W4Q6G7"/>
<dbReference type="EMBL" id="BAUT01000045">
    <property type="protein sequence ID" value="GAE27298.1"/>
    <property type="molecule type" value="Genomic_DNA"/>
</dbReference>
<dbReference type="STRING" id="1236970.JCM9140_3430"/>
<organism evidence="1 2">
    <name type="scientific">Halalkalibacter wakoensis JCM 9140</name>
    <dbReference type="NCBI Taxonomy" id="1236970"/>
    <lineage>
        <taxon>Bacteria</taxon>
        <taxon>Bacillati</taxon>
        <taxon>Bacillota</taxon>
        <taxon>Bacilli</taxon>
        <taxon>Bacillales</taxon>
        <taxon>Bacillaceae</taxon>
        <taxon>Halalkalibacter</taxon>
    </lineage>
</organism>
<proteinExistence type="predicted"/>
<comment type="caution">
    <text evidence="1">The sequence shown here is derived from an EMBL/GenBank/DDBJ whole genome shotgun (WGS) entry which is preliminary data.</text>
</comment>
<gene>
    <name evidence="1" type="ORF">JCM9140_3430</name>
</gene>
<reference evidence="1" key="1">
    <citation type="journal article" date="2014" name="Genome Announc.">
        <title>Draft Genome Sequences of Three Alkaliphilic Bacillus Strains, Bacillus wakoensis JCM 9140T, Bacillus akibai JCM 9157T, and Bacillus hemicellulosilyticus JCM 9152T.</title>
        <authorList>
            <person name="Yuki M."/>
            <person name="Oshima K."/>
            <person name="Suda W."/>
            <person name="Oshida Y."/>
            <person name="Kitamura K."/>
            <person name="Iida T."/>
            <person name="Hattori M."/>
            <person name="Ohkuma M."/>
        </authorList>
    </citation>
    <scope>NUCLEOTIDE SEQUENCE [LARGE SCALE GENOMIC DNA]</scope>
    <source>
        <strain evidence="1">JCM 9140</strain>
    </source>
</reference>
<dbReference type="Proteomes" id="UP000018890">
    <property type="component" value="Unassembled WGS sequence"/>
</dbReference>
<sequence>MRREGIYNEEKLIDSVLEGEIQERYRDWKTYVKTIEHYLPSKNWKKRDGSRSVKKLKIQTKTIRY</sequence>
<name>W4Q6G7_9BACI</name>
<evidence type="ECO:0000313" key="2">
    <source>
        <dbReference type="Proteomes" id="UP000018890"/>
    </source>
</evidence>
<evidence type="ECO:0000313" key="1">
    <source>
        <dbReference type="EMBL" id="GAE27298.1"/>
    </source>
</evidence>
<keyword evidence="2" id="KW-1185">Reference proteome</keyword>
<accession>W4Q6G7</accession>
<dbReference type="RefSeq" id="WP_034748320.1">
    <property type="nucleotide sequence ID" value="NZ_BAUT01000045.1"/>
</dbReference>